<organism evidence="3 4">
    <name type="scientific">Fusarium oxysporum f. sp. conglutinans</name>
    <dbReference type="NCBI Taxonomy" id="100902"/>
    <lineage>
        <taxon>Eukaryota</taxon>
        <taxon>Fungi</taxon>
        <taxon>Dikarya</taxon>
        <taxon>Ascomycota</taxon>
        <taxon>Pezizomycotina</taxon>
        <taxon>Sordariomycetes</taxon>
        <taxon>Hypocreomycetidae</taxon>
        <taxon>Hypocreales</taxon>
        <taxon>Nectriaceae</taxon>
        <taxon>Fusarium</taxon>
        <taxon>Fusarium oxysporum species complex</taxon>
    </lineage>
</organism>
<dbReference type="Proteomes" id="UP000593570">
    <property type="component" value="Unassembled WGS sequence"/>
</dbReference>
<sequence>MCDCDHFSESLNIWPPSCSRRGALRGVIEGSSAVTCPAHIAKPNAAVLLLKSPVHSAKIGATGTTLSTVCGHDVAQAWVSPQLLLRIISFDAVARRLGLDSQQSLTRHLNALFLLLLVLLSNRRSSLTYLVLNLNSIPFVNLHRLRTFFGLRIRINHIHTFVVPNTASFHTRHKYVTIMPSLRTTVLAVAASAIAVVNADYVIDPESVPLSQRRVWCQNEIETCPMICGQTSKGDTKVNECDPKTLTYGCICGDGKQPNVSEYSLTLPFYVCQEWGNQCVEDCKGSASCASDCRQNHPCGASNPKKYNTTSTATDTAAVKATASATDDPNVVYTGTPGGDGGDNSDSSTTTKTNGAAVIEAGRTWGLTIVLSTIFAGFAMF</sequence>
<feature type="domain" description="DUF7707" evidence="2">
    <location>
        <begin position="202"/>
        <end position="304"/>
    </location>
</feature>
<protein>
    <recommendedName>
        <fullName evidence="2">DUF7707 domain-containing protein</fullName>
    </recommendedName>
</protein>
<evidence type="ECO:0000313" key="4">
    <source>
        <dbReference type="Proteomes" id="UP000593570"/>
    </source>
</evidence>
<dbReference type="Pfam" id="PF24808">
    <property type="entry name" value="DUF7707"/>
    <property type="match status" value="1"/>
</dbReference>
<evidence type="ECO:0000259" key="2">
    <source>
        <dbReference type="Pfam" id="PF24808"/>
    </source>
</evidence>
<reference evidence="3 4" key="1">
    <citation type="journal article" date="2020" name="bioRxiv">
        <title>A chromosome-scale genome assembly for the Fusarium oxysporum strain Fo5176 to establish a model Arabidopsis-fungal pathosystem.</title>
        <authorList>
            <person name="Fokkens L."/>
            <person name="Guo L."/>
            <person name="Dora S."/>
            <person name="Wang B."/>
            <person name="Ye K."/>
            <person name="Sanchez-Rodriguez C."/>
            <person name="Croll D."/>
        </authorList>
    </citation>
    <scope>NUCLEOTIDE SEQUENCE [LARGE SCALE GENOMIC DNA]</scope>
    <source>
        <strain evidence="3 4">Fo5176</strain>
    </source>
</reference>
<dbReference type="PANTHER" id="PTHR38118:SF2">
    <property type="entry name" value="CDP-ALCOHOL PHOSPHATIDYLTRANSFERASE PROTEIN"/>
    <property type="match status" value="1"/>
</dbReference>
<evidence type="ECO:0000256" key="1">
    <source>
        <dbReference type="SAM" id="MobiDB-lite"/>
    </source>
</evidence>
<accession>A0A8H6GPK6</accession>
<dbReference type="InterPro" id="IPR056124">
    <property type="entry name" value="DUF7707"/>
</dbReference>
<feature type="region of interest" description="Disordered" evidence="1">
    <location>
        <begin position="328"/>
        <end position="351"/>
    </location>
</feature>
<evidence type="ECO:0000313" key="3">
    <source>
        <dbReference type="EMBL" id="KAF6522133.1"/>
    </source>
</evidence>
<dbReference type="EMBL" id="JACDXP010000006">
    <property type="protein sequence ID" value="KAF6522133.1"/>
    <property type="molecule type" value="Genomic_DNA"/>
</dbReference>
<proteinExistence type="predicted"/>
<gene>
    <name evidence="3" type="ORF">HZS61_013661</name>
</gene>
<name>A0A8H6GPK6_FUSOX</name>
<dbReference type="PANTHER" id="PTHR38118">
    <property type="entry name" value="ANCHORED CELL WALL PROTEIN 11-RELATED"/>
    <property type="match status" value="1"/>
</dbReference>
<comment type="caution">
    <text evidence="3">The sequence shown here is derived from an EMBL/GenBank/DDBJ whole genome shotgun (WGS) entry which is preliminary data.</text>
</comment>
<dbReference type="AlphaFoldDB" id="A0A8H6GPK6"/>